<gene>
    <name evidence="2" type="ORF">GCM10009775_22120</name>
</gene>
<dbReference type="InterPro" id="IPR050765">
    <property type="entry name" value="Riboflavin_Biosynth_HTPR"/>
</dbReference>
<dbReference type="PANTHER" id="PTHR38011:SF2">
    <property type="entry name" value="BIFUNCTIONAL DEAMINASE-REDUCTASE DOMAIN PROTEIN"/>
    <property type="match status" value="1"/>
</dbReference>
<accession>A0ABP5B3R6</accession>
<evidence type="ECO:0000313" key="3">
    <source>
        <dbReference type="Proteomes" id="UP001501343"/>
    </source>
</evidence>
<dbReference type="EMBL" id="BAAAOF010000004">
    <property type="protein sequence ID" value="GAA1929648.1"/>
    <property type="molecule type" value="Genomic_DNA"/>
</dbReference>
<dbReference type="RefSeq" id="WP_248148407.1">
    <property type="nucleotide sequence ID" value="NZ_BAAAOF010000004.1"/>
</dbReference>
<dbReference type="Gene3D" id="3.40.430.10">
    <property type="entry name" value="Dihydrofolate Reductase, subunit A"/>
    <property type="match status" value="1"/>
</dbReference>
<dbReference type="PANTHER" id="PTHR38011">
    <property type="entry name" value="DIHYDROFOLATE REDUCTASE FAMILY PROTEIN (AFU_ORTHOLOGUE AFUA_8G06820)"/>
    <property type="match status" value="1"/>
</dbReference>
<protein>
    <submittedName>
        <fullName evidence="2">Dihydrofolate reductase family protein</fullName>
    </submittedName>
</protein>
<dbReference type="Pfam" id="PF01872">
    <property type="entry name" value="RibD_C"/>
    <property type="match status" value="1"/>
</dbReference>
<evidence type="ECO:0000259" key="1">
    <source>
        <dbReference type="Pfam" id="PF01872"/>
    </source>
</evidence>
<dbReference type="Proteomes" id="UP001501343">
    <property type="component" value="Unassembled WGS sequence"/>
</dbReference>
<evidence type="ECO:0000313" key="2">
    <source>
        <dbReference type="EMBL" id="GAA1929648.1"/>
    </source>
</evidence>
<name>A0ABP5B3R6_9MICO</name>
<dbReference type="InterPro" id="IPR002734">
    <property type="entry name" value="RibDG_C"/>
</dbReference>
<proteinExistence type="predicted"/>
<reference evidence="3" key="1">
    <citation type="journal article" date="2019" name="Int. J. Syst. Evol. Microbiol.">
        <title>The Global Catalogue of Microorganisms (GCM) 10K type strain sequencing project: providing services to taxonomists for standard genome sequencing and annotation.</title>
        <authorList>
            <consortium name="The Broad Institute Genomics Platform"/>
            <consortium name="The Broad Institute Genome Sequencing Center for Infectious Disease"/>
            <person name="Wu L."/>
            <person name="Ma J."/>
        </authorList>
    </citation>
    <scope>NUCLEOTIDE SEQUENCE [LARGE SCALE GENOMIC DNA]</scope>
    <source>
        <strain evidence="3">JCM 14900</strain>
    </source>
</reference>
<organism evidence="2 3">
    <name type="scientific">Microbacterium aoyamense</name>
    <dbReference type="NCBI Taxonomy" id="344166"/>
    <lineage>
        <taxon>Bacteria</taxon>
        <taxon>Bacillati</taxon>
        <taxon>Actinomycetota</taxon>
        <taxon>Actinomycetes</taxon>
        <taxon>Micrococcales</taxon>
        <taxon>Microbacteriaceae</taxon>
        <taxon>Microbacterium</taxon>
    </lineage>
</organism>
<dbReference type="SUPFAM" id="SSF53597">
    <property type="entry name" value="Dihydrofolate reductase-like"/>
    <property type="match status" value="1"/>
</dbReference>
<feature type="domain" description="Bacterial bifunctional deaminase-reductase C-terminal" evidence="1">
    <location>
        <begin position="3"/>
        <end position="171"/>
    </location>
</feature>
<comment type="caution">
    <text evidence="2">The sequence shown here is derived from an EMBL/GenBank/DDBJ whole genome shotgun (WGS) entry which is preliminary data.</text>
</comment>
<sequence length="191" mass="20802">MATLTIDYITSLDGFGAATDWPGFWGLAGREYLDFLSEDSDQSSTMLMGAHTYNEYARMVEAGEPGVDSMASQPIVVFSNTLQESLIWDKARLVSGDAVEAVRELKRGDSPLVTNGSPTLCAALLAAGLVDRYRVVIFPVITGRTGYARIYDGWPDVVLDDVSTRTFDGSLQLFEGRPRILDKPLPAGDVE</sequence>
<dbReference type="InterPro" id="IPR024072">
    <property type="entry name" value="DHFR-like_dom_sf"/>
</dbReference>
<keyword evidence="3" id="KW-1185">Reference proteome</keyword>